<dbReference type="AlphaFoldDB" id="A0AAV6SUZ8"/>
<proteinExistence type="predicted"/>
<dbReference type="PANTHER" id="PTHR22803">
    <property type="entry name" value="MANNOSE, PHOSPHOLIPASE, LECTIN RECEPTOR RELATED"/>
    <property type="match status" value="1"/>
</dbReference>
<feature type="domain" description="C-type lectin" evidence="2">
    <location>
        <begin position="70"/>
        <end position="190"/>
    </location>
</feature>
<sequence>MSRDGRKTRDTPRLAAASADHHNTMAWTRLLALLCLASGITGFKGQDCVSSSTTGGCVMCDSCPDGWLQFSYKCFIYYSDHRVWSEAESFCMDIGGNLAKIEDIAEVTFLNSHLEEATKEAKRVWIGGHDKFLEGQWMWTDGSAGPATGWKLWSPGQPSDSSKAEHCMEMNYLGGINDDKCHERKPFICFQPTRPF</sequence>
<dbReference type="InterPro" id="IPR001304">
    <property type="entry name" value="C-type_lectin-like"/>
</dbReference>
<evidence type="ECO:0000256" key="1">
    <source>
        <dbReference type="SAM" id="SignalP"/>
    </source>
</evidence>
<keyword evidence="1" id="KW-0732">Signal</keyword>
<dbReference type="InterPro" id="IPR050111">
    <property type="entry name" value="C-type_lectin/snaclec_domain"/>
</dbReference>
<dbReference type="Pfam" id="PF00059">
    <property type="entry name" value="Lectin_C"/>
    <property type="match status" value="1"/>
</dbReference>
<organism evidence="3 4">
    <name type="scientific">Solea senegalensis</name>
    <name type="common">Senegalese sole</name>
    <dbReference type="NCBI Taxonomy" id="28829"/>
    <lineage>
        <taxon>Eukaryota</taxon>
        <taxon>Metazoa</taxon>
        <taxon>Chordata</taxon>
        <taxon>Craniata</taxon>
        <taxon>Vertebrata</taxon>
        <taxon>Euteleostomi</taxon>
        <taxon>Actinopterygii</taxon>
        <taxon>Neopterygii</taxon>
        <taxon>Teleostei</taxon>
        <taxon>Neoteleostei</taxon>
        <taxon>Acanthomorphata</taxon>
        <taxon>Carangaria</taxon>
        <taxon>Pleuronectiformes</taxon>
        <taxon>Pleuronectoidei</taxon>
        <taxon>Soleidae</taxon>
        <taxon>Solea</taxon>
    </lineage>
</organism>
<evidence type="ECO:0000313" key="3">
    <source>
        <dbReference type="EMBL" id="KAG7520639.1"/>
    </source>
</evidence>
<dbReference type="Proteomes" id="UP000693946">
    <property type="component" value="Linkage Group LG11"/>
</dbReference>
<comment type="caution">
    <text evidence="3">The sequence shown here is derived from an EMBL/GenBank/DDBJ whole genome shotgun (WGS) entry which is preliminary data.</text>
</comment>
<dbReference type="CDD" id="cd00037">
    <property type="entry name" value="CLECT"/>
    <property type="match status" value="1"/>
</dbReference>
<reference evidence="3 4" key="1">
    <citation type="journal article" date="2021" name="Sci. Rep.">
        <title>Chromosome anchoring in Senegalese sole (Solea senegalensis) reveals sex-associated markers and genome rearrangements in flatfish.</title>
        <authorList>
            <person name="Guerrero-Cozar I."/>
            <person name="Gomez-Garrido J."/>
            <person name="Berbel C."/>
            <person name="Martinez-Blanch J.F."/>
            <person name="Alioto T."/>
            <person name="Claros M.G."/>
            <person name="Gagnaire P.A."/>
            <person name="Manchado M."/>
        </authorList>
    </citation>
    <scope>NUCLEOTIDE SEQUENCE [LARGE SCALE GENOMIC DNA]</scope>
    <source>
        <strain evidence="3">Sse05_10M</strain>
    </source>
</reference>
<protein>
    <recommendedName>
        <fullName evidence="2">C-type lectin domain-containing protein</fullName>
    </recommendedName>
</protein>
<dbReference type="EMBL" id="JAGKHQ010000003">
    <property type="protein sequence ID" value="KAG7520639.1"/>
    <property type="molecule type" value="Genomic_DNA"/>
</dbReference>
<keyword evidence="4" id="KW-1185">Reference proteome</keyword>
<feature type="signal peptide" evidence="1">
    <location>
        <begin position="1"/>
        <end position="42"/>
    </location>
</feature>
<evidence type="ECO:0000259" key="2">
    <source>
        <dbReference type="PROSITE" id="PS50041"/>
    </source>
</evidence>
<feature type="chain" id="PRO_5043316521" description="C-type lectin domain-containing protein" evidence="1">
    <location>
        <begin position="43"/>
        <end position="196"/>
    </location>
</feature>
<evidence type="ECO:0000313" key="4">
    <source>
        <dbReference type="Proteomes" id="UP000693946"/>
    </source>
</evidence>
<name>A0AAV6SUZ8_SOLSE</name>
<accession>A0AAV6SUZ8</accession>
<dbReference type="PROSITE" id="PS50041">
    <property type="entry name" value="C_TYPE_LECTIN_2"/>
    <property type="match status" value="1"/>
</dbReference>
<dbReference type="SMART" id="SM00034">
    <property type="entry name" value="CLECT"/>
    <property type="match status" value="1"/>
</dbReference>
<gene>
    <name evidence="3" type="ORF">JOB18_033216</name>
</gene>